<dbReference type="EMBL" id="CAVMBE010000129">
    <property type="protein sequence ID" value="CAK4034677.1"/>
    <property type="molecule type" value="Genomic_DNA"/>
</dbReference>
<dbReference type="Proteomes" id="UP001296104">
    <property type="component" value="Unassembled WGS sequence"/>
</dbReference>
<feature type="compositionally biased region" description="Polar residues" evidence="2">
    <location>
        <begin position="25"/>
        <end position="35"/>
    </location>
</feature>
<feature type="compositionally biased region" description="Acidic residues" evidence="2">
    <location>
        <begin position="202"/>
        <end position="229"/>
    </location>
</feature>
<feature type="region of interest" description="Disordered" evidence="2">
    <location>
        <begin position="1"/>
        <end position="39"/>
    </location>
</feature>
<name>A0AAI8Z910_9PEZI</name>
<feature type="region of interest" description="Disordered" evidence="2">
    <location>
        <begin position="165"/>
        <end position="231"/>
    </location>
</feature>
<reference evidence="3" key="1">
    <citation type="submission" date="2023-11" db="EMBL/GenBank/DDBJ databases">
        <authorList>
            <person name="Alioto T."/>
            <person name="Alioto T."/>
            <person name="Gomez Garrido J."/>
        </authorList>
    </citation>
    <scope>NUCLEOTIDE SEQUENCE</scope>
</reference>
<evidence type="ECO:0000256" key="2">
    <source>
        <dbReference type="SAM" id="MobiDB-lite"/>
    </source>
</evidence>
<evidence type="ECO:0000313" key="3">
    <source>
        <dbReference type="EMBL" id="CAK4034677.1"/>
    </source>
</evidence>
<evidence type="ECO:0000313" key="4">
    <source>
        <dbReference type="Proteomes" id="UP001296104"/>
    </source>
</evidence>
<protein>
    <submittedName>
        <fullName evidence="3">Uncharacterized protein</fullName>
    </submittedName>
</protein>
<evidence type="ECO:0000256" key="1">
    <source>
        <dbReference type="SAM" id="Coils"/>
    </source>
</evidence>
<sequence length="299" mass="34185">MSTTPNNTTTTTTTTTTTAETTQTYRSPTQPTRANNAPRFNAERALSEINSQICERVRNDGHTSMPSKTEWEQTGKHVALTWHACKQRFNQYGIHNMLLLGKDVPAWYLRNSVDRAGHPDGEKEKELVGLVENGSAVPFALVWECRIWLERECFVKKAAERRKLKAKEKGKGESAVVDQDADTQDANTQNADTKDANIQDADTQDADIQDADTEDTDIQEKEDDDDFPDDPIMLRDWPERIADAEEDVAEYEAELEFVNRRLDEVNKEYRHLQDMLEEMRGDVSEHVPKDLWPFIRNLG</sequence>
<comment type="caution">
    <text evidence="3">The sequence shown here is derived from an EMBL/GenBank/DDBJ whole genome shotgun (WGS) entry which is preliminary data.</text>
</comment>
<feature type="coiled-coil region" evidence="1">
    <location>
        <begin position="234"/>
        <end position="282"/>
    </location>
</feature>
<proteinExistence type="predicted"/>
<feature type="compositionally biased region" description="Low complexity" evidence="2">
    <location>
        <begin position="1"/>
        <end position="24"/>
    </location>
</feature>
<gene>
    <name evidence="3" type="ORF">LECACI_7A009835</name>
</gene>
<keyword evidence="1" id="KW-0175">Coiled coil</keyword>
<organism evidence="3 4">
    <name type="scientific">Lecanosticta acicola</name>
    <dbReference type="NCBI Taxonomy" id="111012"/>
    <lineage>
        <taxon>Eukaryota</taxon>
        <taxon>Fungi</taxon>
        <taxon>Dikarya</taxon>
        <taxon>Ascomycota</taxon>
        <taxon>Pezizomycotina</taxon>
        <taxon>Dothideomycetes</taxon>
        <taxon>Dothideomycetidae</taxon>
        <taxon>Mycosphaerellales</taxon>
        <taxon>Mycosphaerellaceae</taxon>
        <taxon>Lecanosticta</taxon>
    </lineage>
</organism>
<accession>A0AAI8Z910</accession>
<keyword evidence="4" id="KW-1185">Reference proteome</keyword>
<dbReference type="AlphaFoldDB" id="A0AAI8Z910"/>